<evidence type="ECO:0008006" key="4">
    <source>
        <dbReference type="Google" id="ProtNLM"/>
    </source>
</evidence>
<feature type="transmembrane region" description="Helical" evidence="1">
    <location>
        <begin position="50"/>
        <end position="70"/>
    </location>
</feature>
<accession>A0A1A2UMY3</accession>
<organism evidence="2 3">
    <name type="scientific">Mycobacterium scrofulaceum</name>
    <dbReference type="NCBI Taxonomy" id="1783"/>
    <lineage>
        <taxon>Bacteria</taxon>
        <taxon>Bacillati</taxon>
        <taxon>Actinomycetota</taxon>
        <taxon>Actinomycetes</taxon>
        <taxon>Mycobacteriales</taxon>
        <taxon>Mycobacteriaceae</taxon>
        <taxon>Mycobacterium</taxon>
    </lineage>
</organism>
<dbReference type="AlphaFoldDB" id="A0A1A2UMY3"/>
<dbReference type="Pfam" id="PF11259">
    <property type="entry name" value="DUF3060"/>
    <property type="match status" value="1"/>
</dbReference>
<keyword evidence="1" id="KW-1133">Transmembrane helix</keyword>
<keyword evidence="1" id="KW-0472">Membrane</keyword>
<sequence>MSRCSTSSRLSLFRSTLACFGQYAARGTRETMTQTAQPQEEARPRRVPGALRLAIVVGGLALAGLAVAGFRTDLGADGPSATVPQAGTLQVNGTGTTKTVRCQGGYLSVSGQTNTVTVTGHCTSVSVSGNSNRVAVDSADAVSTSGTSNAVTYHWGSPNVANAGTANTVKQG</sequence>
<evidence type="ECO:0000256" key="1">
    <source>
        <dbReference type="SAM" id="Phobius"/>
    </source>
</evidence>
<reference evidence="2 3" key="1">
    <citation type="submission" date="2016-06" db="EMBL/GenBank/DDBJ databases">
        <authorList>
            <person name="Kjaerup R.B."/>
            <person name="Dalgaard T.S."/>
            <person name="Juul-Madsen H.R."/>
        </authorList>
    </citation>
    <scope>NUCLEOTIDE SEQUENCE [LARGE SCALE GENOMIC DNA]</scope>
    <source>
        <strain evidence="2 3">E2838</strain>
    </source>
</reference>
<evidence type="ECO:0000313" key="3">
    <source>
        <dbReference type="Proteomes" id="UP000092207"/>
    </source>
</evidence>
<dbReference type="InterPro" id="IPR021417">
    <property type="entry name" value="DUF3060"/>
</dbReference>
<evidence type="ECO:0000313" key="2">
    <source>
        <dbReference type="EMBL" id="OBH89820.1"/>
    </source>
</evidence>
<dbReference type="Proteomes" id="UP000092207">
    <property type="component" value="Unassembled WGS sequence"/>
</dbReference>
<protein>
    <recommendedName>
        <fullName evidence="4">DUF3060 domain-containing protein</fullName>
    </recommendedName>
</protein>
<name>A0A1A2UMY3_MYCSC</name>
<gene>
    <name evidence="2" type="ORF">A5679_24810</name>
</gene>
<keyword evidence="1" id="KW-0812">Transmembrane</keyword>
<comment type="caution">
    <text evidence="2">The sequence shown here is derived from an EMBL/GenBank/DDBJ whole genome shotgun (WGS) entry which is preliminary data.</text>
</comment>
<dbReference type="EMBL" id="LZJY01000366">
    <property type="protein sequence ID" value="OBH89820.1"/>
    <property type="molecule type" value="Genomic_DNA"/>
</dbReference>
<proteinExistence type="predicted"/>